<name>A0AA48RI52_9BACL</name>
<protein>
    <submittedName>
        <fullName evidence="1">Uncharacterized protein</fullName>
    </submittedName>
</protein>
<dbReference type="KEGG" id="bayd:BSPP4475_12190"/>
<proteinExistence type="predicted"/>
<reference evidence="1" key="1">
    <citation type="submission" date="2023-07" db="EMBL/GenBank/DDBJ databases">
        <authorList>
            <person name="Ivanov I."/>
            <person name="Teneva D."/>
            <person name="Stoikov I."/>
        </authorList>
    </citation>
    <scope>NUCLEOTIDE SEQUENCE</scope>
    <source>
        <strain evidence="1">4475</strain>
    </source>
</reference>
<dbReference type="EMBL" id="OY569118">
    <property type="protein sequence ID" value="CAJ1003080.1"/>
    <property type="molecule type" value="Genomic_DNA"/>
</dbReference>
<evidence type="ECO:0000313" key="2">
    <source>
        <dbReference type="Proteomes" id="UP001189619"/>
    </source>
</evidence>
<evidence type="ECO:0000313" key="1">
    <source>
        <dbReference type="EMBL" id="CAJ1003080.1"/>
    </source>
</evidence>
<dbReference type="AlphaFoldDB" id="A0AA48RI52"/>
<accession>A0AA48RI52</accession>
<sequence>MLNNNPRKFTKIGRKVRAFVVHSPSDFAITLKRKAAVQAAMEARKKYAKPDEKLFQEIYADGPSVTKNDDHVRIVATRNVHFDEPMFG</sequence>
<dbReference type="Proteomes" id="UP001189619">
    <property type="component" value="Chromosome"/>
</dbReference>
<dbReference type="RefSeq" id="WP_171565693.1">
    <property type="nucleotide sequence ID" value="NZ_JAUSVZ010000031.1"/>
</dbReference>
<organism evidence="1 2">
    <name type="scientific">Brevibacillus aydinogluensis</name>
    <dbReference type="NCBI Taxonomy" id="927786"/>
    <lineage>
        <taxon>Bacteria</taxon>
        <taxon>Bacillati</taxon>
        <taxon>Bacillota</taxon>
        <taxon>Bacilli</taxon>
        <taxon>Bacillales</taxon>
        <taxon>Paenibacillaceae</taxon>
        <taxon>Brevibacillus</taxon>
    </lineage>
</organism>
<keyword evidence="2" id="KW-1185">Reference proteome</keyword>
<gene>
    <name evidence="1" type="ORF">BSPP4475_12190</name>
</gene>